<dbReference type="InterPro" id="IPR035398">
    <property type="entry name" value="Bac_rhamnosid_C"/>
</dbReference>
<dbReference type="AlphaFoldDB" id="A0A3M9Y194"/>
<organism evidence="4 5">
    <name type="scientific">Verticillium nonalfalfae</name>
    <dbReference type="NCBI Taxonomy" id="1051616"/>
    <lineage>
        <taxon>Eukaryota</taxon>
        <taxon>Fungi</taxon>
        <taxon>Dikarya</taxon>
        <taxon>Ascomycota</taxon>
        <taxon>Pezizomycotina</taxon>
        <taxon>Sordariomycetes</taxon>
        <taxon>Hypocreomycetidae</taxon>
        <taxon>Glomerellales</taxon>
        <taxon>Plectosphaerellaceae</taxon>
        <taxon>Verticillium</taxon>
    </lineage>
</organism>
<dbReference type="Pfam" id="PF17389">
    <property type="entry name" value="Bac_rhamnosid6H"/>
    <property type="match status" value="1"/>
</dbReference>
<evidence type="ECO:0000313" key="5">
    <source>
        <dbReference type="Proteomes" id="UP000267145"/>
    </source>
</evidence>
<protein>
    <submittedName>
        <fullName evidence="4">Uncharacterized protein</fullName>
    </submittedName>
</protein>
<comment type="caution">
    <text evidence="4">The sequence shown here is derived from an EMBL/GenBank/DDBJ whole genome shotgun (WGS) entry which is preliminary data.</text>
</comment>
<proteinExistence type="predicted"/>
<sequence>MKLHVLSLTTFLLHAATLPQALSLSPDNDALLYKYATDGPVTLSSDGQTPGIMILDFGQSYEGHPTFEVLSATGDTSRFEVTYGESSAALNLYMSDGPLALAAAMETHRIKRYNISTPSVQEGRLIQGAFRYQKLNLSTAGQLVLQNVGVKQTVDTTPLTELPGAFECSDEDLTRIWHTGARTAQLTEILKNTIPDFWVVSEEGSLVESLAAQPLDAGSSLVEYHVSFEVKPVTGAFTLAVLQDTLSNGIDIICDFTTGRVEAILERAVIASADLAISPPLETWLSVSATVAMSDIQVSIGNATILSFSQDQRVFGSFGLGTPFAHSAYFRNLVATDPSGGPIYSSTLTDRGFLDDFLMGANPADTIVDGSRRDRIAYNGDLDIALAATFASTYGLSFAQGSLDLLASFQMTPGFFSPTAKIQQGPLPEIIPVNATGLIGYSFNLATALAQNYMVTGDVAFAKKWAPAVVRMLDWADSQTKDGVFTLDDASLTGDWNYYDPSQTGASSKFNAVYAYSLQQCLSFLQAGGVQTDVYEARLASLRRDIHTRLFDASLGAYVLSSEIRGGFAQDAQAIAILAGIPQANNVSGTSILATMQRELLLPAGPLAFSNSTAAAGFARKISPYASSYHLRAAFEAGDAAGAVELMKRLWAPMANPAHVNYTNSFWETLDPDGTPGLGIGTSLCHGWAAGPTAELSRFVLGVRPTKPGFAEWEVRPMSLGLEYAKGRQHTERGDITVSWAFDDAGLVRMNVTGPEGGLVYLPEPLLVPFNESTVTVNGEAVTATSDDPKVHLQARNGAYLTRAWAQDPVNLISGQHRPGPAPPQGSKGYLTLSFKPDSLIARRFINAFIRDTLPYIVVGSFPMPDLNYPSLPSEGFFGTEQNHQQYSTETKHEVAFGIEQNHQQYSIQTMHDFSSPAVANQYLLPTHRINALSPSAPMPDLNYPSPPSEGFFGTEQNHQQYSIETKHEVAFGIEQNHHQYSTQTIHDFSSPAVANQYLLPTHGINTLSPSAPVPDLNYPYPPSEGFFGTEQNHQQSSTQTMHDFSSSVVANRHPRLRSSVSAKRKPSLPKKKQVPIKDQIYNALKDAPRHARTVKEINDWIADNTKARPCRTTVSYSLNFNLNVFKPVNGEWVLTEAACRNGWESIKQRDAALLADQKACEHYYEKSSRYLPRGPPRKQPR</sequence>
<keyword evidence="1" id="KW-0732">Signal</keyword>
<dbReference type="SUPFAM" id="SSF48208">
    <property type="entry name" value="Six-hairpin glycosidases"/>
    <property type="match status" value="1"/>
</dbReference>
<dbReference type="InterPro" id="IPR012341">
    <property type="entry name" value="6hp_glycosidase-like_sf"/>
</dbReference>
<evidence type="ECO:0000313" key="4">
    <source>
        <dbReference type="EMBL" id="RNJ54021.1"/>
    </source>
</evidence>
<dbReference type="STRING" id="1051616.A0A3M9Y194"/>
<dbReference type="InterPro" id="IPR008928">
    <property type="entry name" value="6-hairpin_glycosidase_sf"/>
</dbReference>
<feature type="domain" description="Alpha-L-rhamnosidase C-terminal" evidence="3">
    <location>
        <begin position="702"/>
        <end position="758"/>
    </location>
</feature>
<dbReference type="RefSeq" id="XP_028492179.1">
    <property type="nucleotide sequence ID" value="XM_028635241.1"/>
</dbReference>
<dbReference type="Pfam" id="PF17390">
    <property type="entry name" value="Bac_rhamnosid_C"/>
    <property type="match status" value="1"/>
</dbReference>
<dbReference type="PANTHER" id="PTHR34987">
    <property type="entry name" value="C, PUTATIVE (AFU_ORTHOLOGUE AFUA_3G02880)-RELATED"/>
    <property type="match status" value="1"/>
</dbReference>
<dbReference type="GO" id="GO:0005975">
    <property type="term" value="P:carbohydrate metabolic process"/>
    <property type="evidence" value="ECO:0007669"/>
    <property type="project" value="InterPro"/>
</dbReference>
<dbReference type="Gene3D" id="2.60.420.10">
    <property type="entry name" value="Maltose phosphorylase, domain 3"/>
    <property type="match status" value="1"/>
</dbReference>
<evidence type="ECO:0000259" key="3">
    <source>
        <dbReference type="Pfam" id="PF17390"/>
    </source>
</evidence>
<dbReference type="GeneID" id="39604685"/>
<name>A0A3M9Y194_9PEZI</name>
<dbReference type="Gene3D" id="1.50.10.10">
    <property type="match status" value="1"/>
</dbReference>
<keyword evidence="5" id="KW-1185">Reference proteome</keyword>
<dbReference type="EMBL" id="RBVV01000118">
    <property type="protein sequence ID" value="RNJ54021.1"/>
    <property type="molecule type" value="Genomic_DNA"/>
</dbReference>
<feature type="domain" description="Alpha-L-rhamnosidase six-hairpin glycosidase" evidence="2">
    <location>
        <begin position="361"/>
        <end position="582"/>
    </location>
</feature>
<feature type="signal peptide" evidence="1">
    <location>
        <begin position="1"/>
        <end position="23"/>
    </location>
</feature>
<dbReference type="GO" id="GO:0003824">
    <property type="term" value="F:catalytic activity"/>
    <property type="evidence" value="ECO:0007669"/>
    <property type="project" value="UniProtKB-ARBA"/>
</dbReference>
<evidence type="ECO:0000259" key="2">
    <source>
        <dbReference type="Pfam" id="PF17389"/>
    </source>
</evidence>
<evidence type="ECO:0000256" key="1">
    <source>
        <dbReference type="SAM" id="SignalP"/>
    </source>
</evidence>
<reference evidence="4 5" key="1">
    <citation type="submission" date="2018-10" db="EMBL/GenBank/DDBJ databases">
        <title>Genome sequence of Verticillium nonalfalfae VnAa140.</title>
        <authorList>
            <person name="Stajich J.E."/>
            <person name="Kasson M.T."/>
        </authorList>
    </citation>
    <scope>NUCLEOTIDE SEQUENCE [LARGE SCALE GENOMIC DNA]</scope>
    <source>
        <strain evidence="4 5">VnAa140</strain>
    </source>
</reference>
<gene>
    <name evidence="4" type="ORF">D7B24_000996</name>
</gene>
<dbReference type="InterPro" id="IPR035396">
    <property type="entry name" value="Bac_rhamnosid6H"/>
</dbReference>
<feature type="chain" id="PRO_5018108248" evidence="1">
    <location>
        <begin position="24"/>
        <end position="1182"/>
    </location>
</feature>
<accession>A0A3M9Y194</accession>
<dbReference type="Proteomes" id="UP000267145">
    <property type="component" value="Unassembled WGS sequence"/>
</dbReference>
<dbReference type="PANTHER" id="PTHR34987:SF4">
    <property type="entry name" value="ALPHA-L-RHAMNOSIDASE C-TERMINAL DOMAIN-CONTAINING PROTEIN"/>
    <property type="match status" value="1"/>
</dbReference>